<feature type="binding site" evidence="10">
    <location>
        <position position="276"/>
    </location>
    <ligand>
        <name>acetyl-CoA</name>
        <dbReference type="ChEBI" id="CHEBI:57288"/>
    </ligand>
</feature>
<dbReference type="NCBIfam" id="TIGR01345">
    <property type="entry name" value="malate_syn_G"/>
    <property type="match status" value="1"/>
</dbReference>
<name>A0ABX1Q030_9RHOO</name>
<comment type="cofactor">
    <cofactor evidence="1 10">
        <name>Mg(2+)</name>
        <dbReference type="ChEBI" id="CHEBI:18420"/>
    </cofactor>
</comment>
<feature type="binding site" evidence="10">
    <location>
        <position position="429"/>
    </location>
    <ligand>
        <name>glyoxylate</name>
        <dbReference type="ChEBI" id="CHEBI:36655"/>
    </ligand>
</feature>
<comment type="subunit">
    <text evidence="10">Monomer.</text>
</comment>
<keyword evidence="8 10" id="KW-0558">Oxidation</keyword>
<dbReference type="GO" id="GO:0004474">
    <property type="term" value="F:malate synthase activity"/>
    <property type="evidence" value="ECO:0007669"/>
    <property type="project" value="UniProtKB-EC"/>
</dbReference>
<evidence type="ECO:0000256" key="2">
    <source>
        <dbReference type="ARBA" id="ARBA00022435"/>
    </source>
</evidence>
<evidence type="ECO:0000256" key="9">
    <source>
        <dbReference type="ARBA" id="ARBA00047918"/>
    </source>
</evidence>
<evidence type="ECO:0000259" key="15">
    <source>
        <dbReference type="Pfam" id="PF20658"/>
    </source>
</evidence>
<keyword evidence="7 10" id="KW-0460">Magnesium</keyword>
<dbReference type="InterPro" id="IPR048356">
    <property type="entry name" value="MS_N"/>
</dbReference>
<evidence type="ECO:0000256" key="5">
    <source>
        <dbReference type="ARBA" id="ARBA00022679"/>
    </source>
</evidence>
<feature type="binding site" evidence="10">
    <location>
        <position position="118"/>
    </location>
    <ligand>
        <name>acetyl-CoA</name>
        <dbReference type="ChEBI" id="CHEBI:57288"/>
    </ligand>
</feature>
<feature type="domain" description="Malate synthase G alpha-beta insertion" evidence="15">
    <location>
        <begin position="160"/>
        <end position="235"/>
    </location>
</feature>
<comment type="function">
    <text evidence="10">Involved in the glycolate utilization. Catalyzes the condensation and subsequent hydrolysis of acetyl-coenzyme A (acetyl-CoA) and glyoxylate to form malate and CoA.</text>
</comment>
<gene>
    <name evidence="10" type="primary">glcB</name>
    <name evidence="17" type="ORF">GPA22_11240</name>
</gene>
<keyword evidence="3 10" id="KW-0963">Cytoplasm</keyword>
<comment type="caution">
    <text evidence="10">Lacks conserved residue(s) required for the propagation of feature annotation.</text>
</comment>
<sequence>MSTRIQCHQLQVDAELHRFIETEALPGTGIDAGAFWKGFSELANELAPKNRALLAERDRLQTELDNWHRAHPGPIQDMPAYRAFLEKIGYLQPVPAPFKITTANVDSEISEQAGPQLVVPIMNARYALNAANARWGSLYDALYGTDAIPSDGGAEAGSSYNPVRGARVIAFGRNLLNQAAPLAQGDHAKAAGYTVEGGKLVVTLQDGSKTGLADAAKFAGFQGDAAAPKAVLLKNNGLHLEIQFDRNHPIGKTDAAGIKDVLVEAAVTTIMDCEDSTAAVDAEDKVVVYRSWLGLITGTLVETFEKGGKMVERKMNPDREYTAPNGGALRLHGRSLLFIRNVGHLMTNPAILLADGAEIPEGIMDGVVTTLISMRDLKLKRNSRTGSMYIVKPKMHGPAEVAFASELFGRVEQLLGLPANTMKVGIMDEERRTSVNLAGCIKAAESRVAFINTGFLDRTGDEMHTAMEAGPMIRKGDMKTSAWIQAYERQNVLVGLDCGLRGKAQIGKGMWAMPDLMAEMLKQKIGHPKAGATTAWVPSPTGATLHALHYHQVDVHAVQQEMEKISLAAERDTLLTNLLTVPVAASANWSATEIQQELDNNTQGILGYVVRWIDQGVGCSKVPDINNIGLMEDRATLRISSQHIANWLRHGVTTEAQVTETFKRMAVVVDQQNAGDPLYQPMAPDFDKSVAFQAAKDLVFKGCAQPSGYTEPLLHKWRQVKKAQR</sequence>
<evidence type="ECO:0000259" key="16">
    <source>
        <dbReference type="Pfam" id="PF20659"/>
    </source>
</evidence>
<evidence type="ECO:0000259" key="14">
    <source>
        <dbReference type="Pfam" id="PF20656"/>
    </source>
</evidence>
<evidence type="ECO:0000256" key="11">
    <source>
        <dbReference type="NCBIfam" id="TIGR01345"/>
    </source>
</evidence>
<dbReference type="InterPro" id="IPR001465">
    <property type="entry name" value="Malate_synthase_TIM"/>
</dbReference>
<comment type="similarity">
    <text evidence="10 12">Belongs to the malate synthase family. GlcB subfamily.</text>
</comment>
<evidence type="ECO:0000313" key="17">
    <source>
        <dbReference type="EMBL" id="NMG44302.1"/>
    </source>
</evidence>
<dbReference type="InterPro" id="IPR011076">
    <property type="entry name" value="Malate_synth_sf"/>
</dbReference>
<dbReference type="InterPro" id="IPR044856">
    <property type="entry name" value="Malate_synth_C_sf"/>
</dbReference>
<feature type="domain" description="Malate synthase C-terminal" evidence="16">
    <location>
        <begin position="593"/>
        <end position="694"/>
    </location>
</feature>
<evidence type="ECO:0000256" key="1">
    <source>
        <dbReference type="ARBA" id="ARBA00001946"/>
    </source>
</evidence>
<feature type="domain" description="Malate synthase N-terminal" evidence="14">
    <location>
        <begin position="17"/>
        <end position="77"/>
    </location>
</feature>
<evidence type="ECO:0000259" key="13">
    <source>
        <dbReference type="Pfam" id="PF01274"/>
    </source>
</evidence>
<dbReference type="Gene3D" id="3.20.20.360">
    <property type="entry name" value="Malate synthase, domain 3"/>
    <property type="match status" value="2"/>
</dbReference>
<feature type="binding site" evidence="10">
    <location>
        <position position="313"/>
    </location>
    <ligand>
        <name>acetyl-CoA</name>
        <dbReference type="ChEBI" id="CHEBI:57288"/>
    </ligand>
</feature>
<dbReference type="RefSeq" id="WP_169256168.1">
    <property type="nucleotide sequence ID" value="NZ_WTVN01000015.1"/>
</dbReference>
<evidence type="ECO:0000256" key="4">
    <source>
        <dbReference type="ARBA" id="ARBA00022532"/>
    </source>
</evidence>
<dbReference type="Pfam" id="PF20659">
    <property type="entry name" value="MS_C"/>
    <property type="match status" value="1"/>
</dbReference>
<feature type="binding site" evidence="10">
    <location>
        <position position="457"/>
    </location>
    <ligand>
        <name>Mg(2+)</name>
        <dbReference type="ChEBI" id="CHEBI:18420"/>
    </ligand>
</feature>
<dbReference type="InterPro" id="IPR048355">
    <property type="entry name" value="MS_C"/>
</dbReference>
<feature type="binding site" evidence="10">
    <location>
        <position position="429"/>
    </location>
    <ligand>
        <name>Mg(2+)</name>
        <dbReference type="ChEBI" id="CHEBI:18420"/>
    </ligand>
</feature>
<evidence type="ECO:0000313" key="18">
    <source>
        <dbReference type="Proteomes" id="UP000623795"/>
    </source>
</evidence>
<evidence type="ECO:0000256" key="10">
    <source>
        <dbReference type="HAMAP-Rule" id="MF_00641"/>
    </source>
</evidence>
<dbReference type="InterPro" id="IPR048357">
    <property type="entry name" value="MSG_insertion"/>
</dbReference>
<dbReference type="EMBL" id="WTVN01000015">
    <property type="protein sequence ID" value="NMG44302.1"/>
    <property type="molecule type" value="Genomic_DNA"/>
</dbReference>
<dbReference type="NCBIfam" id="NF002825">
    <property type="entry name" value="PRK02999.1"/>
    <property type="match status" value="1"/>
</dbReference>
<keyword evidence="6 10" id="KW-0479">Metal-binding</keyword>
<protein>
    <recommendedName>
        <fullName evidence="10 11">Malate synthase G</fullName>
        <ecNumber evidence="10 11">2.3.3.9</ecNumber>
    </recommendedName>
</protein>
<reference evidence="17 18" key="1">
    <citation type="submission" date="2019-12" db="EMBL/GenBank/DDBJ databases">
        <title>Comparative genomics gives insights into the taxonomy of the Azoarcus-Aromatoleum group and reveals separate origins of nif in the plant-associated Azoarcus and non-plant-associated Aromatoleum sub-groups.</title>
        <authorList>
            <person name="Lafos M."/>
            <person name="Maluk M."/>
            <person name="Batista M."/>
            <person name="Junghare M."/>
            <person name="Carmona M."/>
            <person name="Faoro H."/>
            <person name="Cruz L.M."/>
            <person name="Battistoni F."/>
            <person name="De Souza E."/>
            <person name="Pedrosa F."/>
            <person name="Chen W.-M."/>
            <person name="Poole P.S."/>
            <person name="Dixon R.A."/>
            <person name="James E.K."/>
        </authorList>
    </citation>
    <scope>NUCLEOTIDE SEQUENCE [LARGE SCALE GENOMIC DNA]</scope>
    <source>
        <strain evidence="17 18">Td21</strain>
    </source>
</reference>
<dbReference type="Pfam" id="PF01274">
    <property type="entry name" value="MS_TIM-barrel"/>
    <property type="match status" value="1"/>
</dbReference>
<feature type="modified residue" description="Cysteine sulfenic acid (-SOH)" evidence="10">
    <location>
        <position position="619"/>
    </location>
</feature>
<evidence type="ECO:0000256" key="12">
    <source>
        <dbReference type="RuleBase" id="RU003572"/>
    </source>
</evidence>
<keyword evidence="4 10" id="KW-0816">Tricarboxylic acid cycle</keyword>
<dbReference type="PANTHER" id="PTHR42739:SF1">
    <property type="entry name" value="MALATE SYNTHASE G"/>
    <property type="match status" value="1"/>
</dbReference>
<comment type="pathway">
    <text evidence="10 12">Carbohydrate metabolism; glyoxylate cycle; (S)-malate from isocitrate: step 2/2.</text>
</comment>
<proteinExistence type="inferred from homology"/>
<dbReference type="InterPro" id="IPR046363">
    <property type="entry name" value="MS_N_TIM-barrel_dom"/>
</dbReference>
<evidence type="ECO:0000256" key="6">
    <source>
        <dbReference type="ARBA" id="ARBA00022723"/>
    </source>
</evidence>
<dbReference type="Pfam" id="PF20658">
    <property type="entry name" value="MSG_insertion"/>
    <property type="match status" value="1"/>
</dbReference>
<dbReference type="Pfam" id="PF20656">
    <property type="entry name" value="MS_N"/>
    <property type="match status" value="1"/>
</dbReference>
<dbReference type="EC" id="2.3.3.9" evidence="10 11"/>
<dbReference type="HAMAP" id="MF_00641">
    <property type="entry name" value="Malate_synth_G"/>
    <property type="match status" value="1"/>
</dbReference>
<keyword evidence="5 10" id="KW-0808">Transferase</keyword>
<dbReference type="Gene3D" id="1.20.1220.12">
    <property type="entry name" value="Malate synthase, domain III"/>
    <property type="match status" value="1"/>
</dbReference>
<accession>A0ABX1Q030</accession>
<feature type="binding site" evidence="10">
    <location>
        <begin position="125"/>
        <end position="126"/>
    </location>
    <ligand>
        <name>acetyl-CoA</name>
        <dbReference type="ChEBI" id="CHEBI:57288"/>
    </ligand>
</feature>
<organism evidence="17 18">
    <name type="scientific">Aromatoleum toluvorans</name>
    <dbReference type="NCBI Taxonomy" id="92002"/>
    <lineage>
        <taxon>Bacteria</taxon>
        <taxon>Pseudomonadati</taxon>
        <taxon>Pseudomonadota</taxon>
        <taxon>Betaproteobacteria</taxon>
        <taxon>Rhodocyclales</taxon>
        <taxon>Rhodocyclaceae</taxon>
        <taxon>Aromatoleum</taxon>
    </lineage>
</organism>
<feature type="binding site" evidence="10">
    <location>
        <position position="340"/>
    </location>
    <ligand>
        <name>glyoxylate</name>
        <dbReference type="ChEBI" id="CHEBI:36655"/>
    </ligand>
</feature>
<feature type="binding site" evidence="10">
    <location>
        <position position="538"/>
    </location>
    <ligand>
        <name>acetyl-CoA</name>
        <dbReference type="ChEBI" id="CHEBI:57288"/>
    </ligand>
</feature>
<feature type="active site" description="Proton donor" evidence="10">
    <location>
        <position position="633"/>
    </location>
</feature>
<comment type="caution">
    <text evidence="17">The sequence shown here is derived from an EMBL/GenBank/DDBJ whole genome shotgun (WGS) entry which is preliminary data.</text>
</comment>
<comment type="subcellular location">
    <subcellularLocation>
        <location evidence="10 12">Cytoplasm</location>
    </subcellularLocation>
</comment>
<feature type="domain" description="Malate synthase TIM barrel" evidence="13">
    <location>
        <begin position="337"/>
        <end position="580"/>
    </location>
</feature>
<feature type="active site" description="Proton acceptor" evidence="10">
    <location>
        <position position="340"/>
    </location>
</feature>
<dbReference type="Proteomes" id="UP000623795">
    <property type="component" value="Unassembled WGS sequence"/>
</dbReference>
<dbReference type="PANTHER" id="PTHR42739">
    <property type="entry name" value="MALATE SYNTHASE G"/>
    <property type="match status" value="1"/>
</dbReference>
<evidence type="ECO:0000256" key="7">
    <source>
        <dbReference type="ARBA" id="ARBA00022842"/>
    </source>
</evidence>
<evidence type="ECO:0000256" key="3">
    <source>
        <dbReference type="ARBA" id="ARBA00022490"/>
    </source>
</evidence>
<dbReference type="CDD" id="cd00728">
    <property type="entry name" value="malate_synt_G"/>
    <property type="match status" value="1"/>
</dbReference>
<dbReference type="InterPro" id="IPR006253">
    <property type="entry name" value="Malate_synthG"/>
</dbReference>
<evidence type="ECO:0000256" key="8">
    <source>
        <dbReference type="ARBA" id="ARBA00023097"/>
    </source>
</evidence>
<keyword evidence="18" id="KW-1185">Reference proteome</keyword>
<keyword evidence="2 10" id="KW-0329">Glyoxylate bypass</keyword>
<comment type="catalytic activity">
    <reaction evidence="9 10 12">
        <text>glyoxylate + acetyl-CoA + H2O = (S)-malate + CoA + H(+)</text>
        <dbReference type="Rhea" id="RHEA:18181"/>
        <dbReference type="ChEBI" id="CHEBI:15377"/>
        <dbReference type="ChEBI" id="CHEBI:15378"/>
        <dbReference type="ChEBI" id="CHEBI:15589"/>
        <dbReference type="ChEBI" id="CHEBI:36655"/>
        <dbReference type="ChEBI" id="CHEBI:57287"/>
        <dbReference type="ChEBI" id="CHEBI:57288"/>
        <dbReference type="EC" id="2.3.3.9"/>
    </reaction>
</comment>
<dbReference type="SUPFAM" id="SSF51645">
    <property type="entry name" value="Malate synthase G"/>
    <property type="match status" value="1"/>
</dbReference>
<keyword evidence="17" id="KW-0012">Acyltransferase</keyword>
<feature type="binding site" evidence="10">
    <location>
        <begin position="454"/>
        <end position="457"/>
    </location>
    <ligand>
        <name>glyoxylate</name>
        <dbReference type="ChEBI" id="CHEBI:36655"/>
    </ligand>
</feature>